<evidence type="ECO:0000259" key="8">
    <source>
        <dbReference type="Pfam" id="PF04613"/>
    </source>
</evidence>
<comment type="similarity">
    <text evidence="7">Belongs to the transferase hexapeptide repeat family. LpxD subfamily.</text>
</comment>
<evidence type="ECO:0000256" key="6">
    <source>
        <dbReference type="ARBA" id="ARBA00023315"/>
    </source>
</evidence>
<keyword evidence="3 7" id="KW-0808">Transferase</keyword>
<dbReference type="InterPro" id="IPR020573">
    <property type="entry name" value="UDP_GlcNAc_AcTrfase_non-rep"/>
</dbReference>
<keyword evidence="5 7" id="KW-0443">Lipid metabolism</keyword>
<dbReference type="NCBIfam" id="NF002060">
    <property type="entry name" value="PRK00892.1"/>
    <property type="match status" value="1"/>
</dbReference>
<evidence type="ECO:0000256" key="4">
    <source>
        <dbReference type="ARBA" id="ARBA00022737"/>
    </source>
</evidence>
<evidence type="ECO:0000256" key="3">
    <source>
        <dbReference type="ARBA" id="ARBA00022679"/>
    </source>
</evidence>
<dbReference type="PANTHER" id="PTHR43378">
    <property type="entry name" value="UDP-3-O-ACYLGLUCOSAMINE N-ACYLTRANSFERASE"/>
    <property type="match status" value="1"/>
</dbReference>
<accession>A0ABX7X1T1</accession>
<keyword evidence="10" id="KW-1185">Reference proteome</keyword>
<evidence type="ECO:0000256" key="7">
    <source>
        <dbReference type="HAMAP-Rule" id="MF_00523"/>
    </source>
</evidence>
<comment type="subunit">
    <text evidence="7">Homotrimer.</text>
</comment>
<protein>
    <recommendedName>
        <fullName evidence="7">UDP-3-O-acylglucosamine N-acyltransferase</fullName>
        <ecNumber evidence="7">2.3.1.191</ecNumber>
    </recommendedName>
</protein>
<gene>
    <name evidence="7 9" type="primary">lpxD</name>
    <name evidence="9" type="ORF">J8380_17040</name>
</gene>
<feature type="domain" description="UDP-3-O-[3-hydroxymyristoyl] glucosamine N-acyltransferase non-repeat region" evidence="8">
    <location>
        <begin position="28"/>
        <end position="90"/>
    </location>
</feature>
<dbReference type="SUPFAM" id="SSF51161">
    <property type="entry name" value="Trimeric LpxA-like enzymes"/>
    <property type="match status" value="1"/>
</dbReference>
<dbReference type="NCBIfam" id="TIGR01853">
    <property type="entry name" value="lipid_A_lpxD"/>
    <property type="match status" value="1"/>
</dbReference>
<dbReference type="Proteomes" id="UP000672027">
    <property type="component" value="Chromosome"/>
</dbReference>
<reference evidence="9 10" key="1">
    <citation type="submission" date="2021-04" db="EMBL/GenBank/DDBJ databases">
        <title>Genomics, taxonomy and metabolism of representatives of sulfur bacteria of the genus Thiothrix: Thiothrix fructosivorans QT, Thiothrix unzii A1T and three new species, Thiothrix subterranea sp. nov., Thiothrix litoralis sp. nov. and 'Candidatus Thiothrix anitrata' sp. nov.</title>
        <authorList>
            <person name="Ravin N.V."/>
            <person name="Smolyakov D."/>
            <person name="Rudenko T.S."/>
            <person name="Mardanov A.V."/>
            <person name="Beletsky A.V."/>
            <person name="Markov N.D."/>
            <person name="Fomenkov A.I."/>
            <person name="Roberts R.J."/>
            <person name="Karnachuk O.V."/>
            <person name="Novikov A."/>
            <person name="Grabovich M.Y."/>
        </authorList>
    </citation>
    <scope>NUCLEOTIDE SEQUENCE [LARGE SCALE GENOMIC DNA]</scope>
    <source>
        <strain evidence="9 10">A52</strain>
    </source>
</reference>
<comment type="pathway">
    <text evidence="7">Bacterial outer membrane biogenesis; LPS lipid A biosynthesis.</text>
</comment>
<dbReference type="PANTHER" id="PTHR43378:SF2">
    <property type="entry name" value="UDP-3-O-ACYLGLUCOSAMINE N-ACYLTRANSFERASE 1, MITOCHONDRIAL-RELATED"/>
    <property type="match status" value="1"/>
</dbReference>
<dbReference type="Gene3D" id="2.160.10.10">
    <property type="entry name" value="Hexapeptide repeat proteins"/>
    <property type="match status" value="1"/>
</dbReference>
<dbReference type="GO" id="GO:0103118">
    <property type="term" value="F:UDP-3-O-[(3R)-3-hydroxyacyl]-glucosamine N-acyltransferase activity"/>
    <property type="evidence" value="ECO:0007669"/>
    <property type="project" value="UniProtKB-EC"/>
</dbReference>
<comment type="function">
    <text evidence="7">Catalyzes the N-acylation of UDP-3-O-acylglucosamine using 3-hydroxyacyl-ACP as the acyl donor. Is involved in the biosynthesis of lipid A, a phosphorylated glycolipid that anchors the lipopolysaccharide to the outer membrane of the cell.</text>
</comment>
<dbReference type="HAMAP" id="MF_00523">
    <property type="entry name" value="LpxD"/>
    <property type="match status" value="1"/>
</dbReference>
<dbReference type="Pfam" id="PF04613">
    <property type="entry name" value="LpxD"/>
    <property type="match status" value="1"/>
</dbReference>
<dbReference type="EC" id="2.3.1.191" evidence="7"/>
<dbReference type="EMBL" id="CP072800">
    <property type="protein sequence ID" value="QTR49901.1"/>
    <property type="molecule type" value="Genomic_DNA"/>
</dbReference>
<comment type="catalytic activity">
    <reaction evidence="7">
        <text>a UDP-3-O-[(3R)-3-hydroxyacyl]-alpha-D-glucosamine + a (3R)-hydroxyacyl-[ACP] = a UDP-2-N,3-O-bis[(3R)-3-hydroxyacyl]-alpha-D-glucosamine + holo-[ACP] + H(+)</text>
        <dbReference type="Rhea" id="RHEA:53836"/>
        <dbReference type="Rhea" id="RHEA-COMP:9685"/>
        <dbReference type="Rhea" id="RHEA-COMP:9945"/>
        <dbReference type="ChEBI" id="CHEBI:15378"/>
        <dbReference type="ChEBI" id="CHEBI:64479"/>
        <dbReference type="ChEBI" id="CHEBI:78827"/>
        <dbReference type="ChEBI" id="CHEBI:137740"/>
        <dbReference type="ChEBI" id="CHEBI:137748"/>
        <dbReference type="EC" id="2.3.1.191"/>
    </reaction>
</comment>
<dbReference type="Pfam" id="PF00132">
    <property type="entry name" value="Hexapep"/>
    <property type="match status" value="2"/>
</dbReference>
<sequence length="347" mass="35774">MTQAYSLAALADYTCSTLQGDGALCFASVAAIDQASVNDLSYVRGGKYRHYLETSTAGALILPPELATNYAGSCLVNTDPYLAYAKIVALLYPVPRPAAGIHPSAAIAADVVLGEGVSVAAHAVIEAGTVLEAGAIIGAGCVIGESCHVGAQTRLHPHVTLAYQTQVGQRCIIHSGAVLGADGFGFAPDRGMWYKIPQVGNVVVGDDVEIGANTTIDRAALGSTRIGNGVKLDNLIQIGHNTQIGDHTAIAACTAIAGSVQIGKHCQIAGMCAIAGHLSIADGVIVTGTSMVSHSITDAGVYSSGTSVTENAVWRKNAARFNQLDKLARRVAALEKQLADLQNKDLD</sequence>
<keyword evidence="1 7" id="KW-0444">Lipid biosynthesis</keyword>
<dbReference type="InterPro" id="IPR011004">
    <property type="entry name" value="Trimer_LpxA-like_sf"/>
</dbReference>
<keyword evidence="4 7" id="KW-0677">Repeat</keyword>
<evidence type="ECO:0000313" key="10">
    <source>
        <dbReference type="Proteomes" id="UP000672027"/>
    </source>
</evidence>
<feature type="active site" description="Proton acceptor" evidence="7">
    <location>
        <position position="240"/>
    </location>
</feature>
<dbReference type="Gene3D" id="3.40.1390.10">
    <property type="entry name" value="MurE/MurF, N-terminal domain"/>
    <property type="match status" value="1"/>
</dbReference>
<dbReference type="InterPro" id="IPR001451">
    <property type="entry name" value="Hexapep"/>
</dbReference>
<organism evidence="9 10">
    <name type="scientific">Candidatus Thiothrix anitrata</name>
    <dbReference type="NCBI Taxonomy" id="2823902"/>
    <lineage>
        <taxon>Bacteria</taxon>
        <taxon>Pseudomonadati</taxon>
        <taxon>Pseudomonadota</taxon>
        <taxon>Gammaproteobacteria</taxon>
        <taxon>Thiotrichales</taxon>
        <taxon>Thiotrichaceae</taxon>
        <taxon>Thiothrix</taxon>
    </lineage>
</organism>
<keyword evidence="6 7" id="KW-0012">Acyltransferase</keyword>
<evidence type="ECO:0000256" key="5">
    <source>
        <dbReference type="ARBA" id="ARBA00023098"/>
    </source>
</evidence>
<evidence type="ECO:0000256" key="2">
    <source>
        <dbReference type="ARBA" id="ARBA00022556"/>
    </source>
</evidence>
<evidence type="ECO:0000313" key="9">
    <source>
        <dbReference type="EMBL" id="QTR49901.1"/>
    </source>
</evidence>
<proteinExistence type="inferred from homology"/>
<dbReference type="Gene3D" id="1.20.5.170">
    <property type="match status" value="1"/>
</dbReference>
<name>A0ABX7X1T1_9GAMM</name>
<dbReference type="CDD" id="cd03352">
    <property type="entry name" value="LbH_LpxD"/>
    <property type="match status" value="1"/>
</dbReference>
<keyword evidence="2 7" id="KW-0441">Lipid A biosynthesis</keyword>
<dbReference type="InterPro" id="IPR007691">
    <property type="entry name" value="LpxD"/>
</dbReference>
<evidence type="ECO:0000256" key="1">
    <source>
        <dbReference type="ARBA" id="ARBA00022516"/>
    </source>
</evidence>
<dbReference type="RefSeq" id="WP_210226728.1">
    <property type="nucleotide sequence ID" value="NZ_CP072800.1"/>
</dbReference>